<feature type="transmembrane region" description="Helical" evidence="1">
    <location>
        <begin position="86"/>
        <end position="104"/>
    </location>
</feature>
<gene>
    <name evidence="2" type="ORF">CEX98_00895</name>
</gene>
<keyword evidence="1" id="KW-1133">Transmembrane helix</keyword>
<feature type="transmembrane region" description="Helical" evidence="1">
    <location>
        <begin position="233"/>
        <end position="252"/>
    </location>
</feature>
<name>A0A2A5JW81_PSEO7</name>
<feature type="transmembrane region" description="Helical" evidence="1">
    <location>
        <begin position="341"/>
        <end position="366"/>
    </location>
</feature>
<evidence type="ECO:0000313" key="3">
    <source>
        <dbReference type="Proteomes" id="UP000228621"/>
    </source>
</evidence>
<evidence type="ECO:0000256" key="1">
    <source>
        <dbReference type="SAM" id="Phobius"/>
    </source>
</evidence>
<dbReference type="RefSeq" id="WP_099640260.1">
    <property type="nucleotide sequence ID" value="NZ_NKHF01000004.1"/>
</dbReference>
<proteinExistence type="predicted"/>
<keyword evidence="3" id="KW-1185">Reference proteome</keyword>
<dbReference type="EMBL" id="NKHF01000004">
    <property type="protein sequence ID" value="PCK33607.1"/>
    <property type="molecule type" value="Genomic_DNA"/>
</dbReference>
<evidence type="ECO:0000313" key="2">
    <source>
        <dbReference type="EMBL" id="PCK33607.1"/>
    </source>
</evidence>
<keyword evidence="1" id="KW-0812">Transmembrane</keyword>
<sequence length="389" mass="44104">MVISKFSTHHLFTLIVFLATLRSFLLGGLSFLSLGAFVLCVMFVIFNIRVIKVEGKHLNLISYFIFLISFAFIGTLYYGIDIDGKRLIGVVVVCGTVILTPFLLKYFTSDVFKTVIIIHLVFYYFQLIFYYFFGVYLDFLILNENSSRNLGGVFVVPYIGLPLMRASGLFSEPGTYSNFMFLLYVAHTLTAKESKDLLQGKWLSLLILSLMTTFSSFGLIFACCIILSRLRNVTNLILPITLFVVVVSPYFVDRFISKESGREDSGIEFRVLYLKDTISNFESVQGWMVGKGAMSVPTFFQGGDGSDNDTGLIIYLLREFGPIFCFFILLPIILSQIRYGLSLLLCISLFVKIAPFSFFIPLFYVVTLSNYGKKPNRSEHIKEANQQYG</sequence>
<feature type="transmembrane region" description="Helical" evidence="1">
    <location>
        <begin position="31"/>
        <end position="48"/>
    </location>
</feature>
<evidence type="ECO:0008006" key="4">
    <source>
        <dbReference type="Google" id="ProtNLM"/>
    </source>
</evidence>
<dbReference type="AlphaFoldDB" id="A0A2A5JW81"/>
<organism evidence="2 3">
    <name type="scientific">Pseudoalteromonas piscicida</name>
    <dbReference type="NCBI Taxonomy" id="43662"/>
    <lineage>
        <taxon>Bacteria</taxon>
        <taxon>Pseudomonadati</taxon>
        <taxon>Pseudomonadota</taxon>
        <taxon>Gammaproteobacteria</taxon>
        <taxon>Alteromonadales</taxon>
        <taxon>Pseudoalteromonadaceae</taxon>
        <taxon>Pseudoalteromonas</taxon>
    </lineage>
</organism>
<protein>
    <recommendedName>
        <fullName evidence="4">O-antigen ligase domain-containing protein</fullName>
    </recommendedName>
</protein>
<feature type="transmembrane region" description="Helical" evidence="1">
    <location>
        <begin position="202"/>
        <end position="226"/>
    </location>
</feature>
<feature type="transmembrane region" description="Helical" evidence="1">
    <location>
        <begin position="60"/>
        <end position="80"/>
    </location>
</feature>
<keyword evidence="1" id="KW-0472">Membrane</keyword>
<dbReference type="OrthoDB" id="10021379at2"/>
<accession>A0A2A5JW81</accession>
<feature type="transmembrane region" description="Helical" evidence="1">
    <location>
        <begin position="111"/>
        <end position="133"/>
    </location>
</feature>
<feature type="transmembrane region" description="Helical" evidence="1">
    <location>
        <begin position="312"/>
        <end position="334"/>
    </location>
</feature>
<comment type="caution">
    <text evidence="2">The sequence shown here is derived from an EMBL/GenBank/DDBJ whole genome shotgun (WGS) entry which is preliminary data.</text>
</comment>
<dbReference type="Proteomes" id="UP000228621">
    <property type="component" value="Unassembled WGS sequence"/>
</dbReference>
<reference evidence="3" key="1">
    <citation type="journal article" date="2019" name="Genome Announc.">
        <title>Draft Genome Sequence of Pseudoalteromonas piscicida Strain 36Y ROTHPW, an Hypersaline Seawater Isolate from the South Coast of Sonora, Mexico.</title>
        <authorList>
            <person name="Sanchez-Diaz R."/>
            <person name="Molina-Garza Z.J."/>
            <person name="Cruz-Suarez L.E."/>
            <person name="Selvin J."/>
            <person name="Kiran G.S."/>
            <person name="Ibarra-Gamez J.C."/>
            <person name="Gomez-Gil B."/>
            <person name="Galaviz-Silva L."/>
        </authorList>
    </citation>
    <scope>NUCLEOTIDE SEQUENCE [LARGE SCALE GENOMIC DNA]</scope>
    <source>
        <strain evidence="3">36Y_RITHPW</strain>
    </source>
</reference>